<dbReference type="Pfam" id="PF22679">
    <property type="entry name" value="T1R_D3-like"/>
    <property type="match status" value="1"/>
</dbReference>
<keyword evidence="3" id="KW-0378">Hydrolase</keyword>
<dbReference type="GO" id="GO:0009307">
    <property type="term" value="P:DNA restriction-modification system"/>
    <property type="evidence" value="ECO:0007669"/>
    <property type="project" value="UniProtKB-KW"/>
</dbReference>
<dbReference type="InterPro" id="IPR027417">
    <property type="entry name" value="P-loop_NTPase"/>
</dbReference>
<sequence>MQSKTNEQALEATIEKQLTGTTLEAIKAEGLTIDGVNESGEMYPAGNGYFIGQAQNFNTQFAIDEAFFWQFLETTQKVELEKIKRQSDWKLKILNRFDRMVKKYGILHLLKKGLGVDDAHFTLFYVLPLASSSKAVKERFEQNSFSVTRQLRYSADNPREEIDMVLFVNGLPLVTMELKNHWTGQNAKVHGQQQYKTQRDTNQPLLQFARSIVHFAVDTDEAYMTTKLNGRDTFFLPFNKGNNHGKGNPPNPFGHKTAYLWEEVFTRKSLANIIQHFVRMDGSKKEALNSRTLFFPRYHQMNVVRDILGHASKNGVGQTYLIQHSAGSGKSNSITWAAYQLIETYPEQENTPGSKGIDQPLFDSVIVVTDRRLLDKQLRENIKEFSEVKNIVSPAYSSKELRESLEQGKKIIITTIQKFPFIIDGMADLSDKRFAVIIDEAHSSQSGTAHDKMNQAMGQQADPDEVDVQDKIILAMQARKMRGNASYMAFTATPKAITLEKFGMAEEDGSFKPFHLYSMKQAIEEGFILDVLANYTTLKSYYEIEKSIEDNPLFDTAKAQKKLRAFVEQHQQTIHTKAEIVLDHFIPHIVNQKRLKGKAKAMVVTQSIESAIKYYKALTTILEAKGHPFKIIIAFSGTKTLNGIDYSEAEMNGFGDKDTSDKFDEDEYRMLIVANKYLTGFDQPKLCAMYVDKKLQGVMAVQALSRLNRSANKLGKKTEDLFILDFFNSTEDIKTSFDPFYTATSLSQATDVNVLHELKDVLDEVGVYEWEEVENFNELFFQKVDAQLLSPIIDTAAERFKTELELEDEEKADFKIKAKQFVKIYGQMASILPFEVVQWEKLFWFLKFLVPKLPISDTNVDGMDELLESVDLSTYGLERVKLNHSIGLEDSDSELDPQNPSPRGAYGGEEERDPLELIIQSFNERWFQGWEATPDDQRLKFISLSKSIQAHPDFQTKVAENHDEQNKDLAFRKILDDVMSKQRKQELDLYRLYAKDESFYQAFFDTMKRMASVGK</sequence>
<dbReference type="Pfam" id="PF18766">
    <property type="entry name" value="SWI2_SNF2"/>
    <property type="match status" value="1"/>
</dbReference>
<dbReference type="SUPFAM" id="SSF52540">
    <property type="entry name" value="P-loop containing nucleoside triphosphate hydrolases"/>
    <property type="match status" value="1"/>
</dbReference>
<dbReference type="InterPro" id="IPR055180">
    <property type="entry name" value="HsdR_RecA-like_helicase_dom_2"/>
</dbReference>
<dbReference type="SMART" id="SM00487">
    <property type="entry name" value="DEXDc"/>
    <property type="match status" value="1"/>
</dbReference>
<dbReference type="RefSeq" id="WP_147086740.1">
    <property type="nucleotide sequence ID" value="NZ_VORM01000010.1"/>
</dbReference>
<reference evidence="3 4" key="1">
    <citation type="submission" date="2019-08" db="EMBL/GenBank/DDBJ databases">
        <title>Genomes of Subsaximicrobium wynnwilliamsii strains.</title>
        <authorList>
            <person name="Bowman J.P."/>
        </authorList>
    </citation>
    <scope>NUCLEOTIDE SEQUENCE [LARGE SCALE GENOMIC DNA]</scope>
    <source>
        <strain evidence="3 4">2-80-2</strain>
    </source>
</reference>
<dbReference type="GO" id="GO:0005524">
    <property type="term" value="F:ATP binding"/>
    <property type="evidence" value="ECO:0007669"/>
    <property type="project" value="UniProtKB-KW"/>
</dbReference>
<dbReference type="Gene3D" id="3.40.50.300">
    <property type="entry name" value="P-loop containing nucleotide triphosphate hydrolases"/>
    <property type="match status" value="2"/>
</dbReference>
<dbReference type="InterPro" id="IPR014001">
    <property type="entry name" value="Helicase_ATP-bd"/>
</dbReference>
<accession>A0A5C6ZJP0</accession>
<feature type="domain" description="Helicase ATP-binding" evidence="2">
    <location>
        <begin position="311"/>
        <end position="512"/>
    </location>
</feature>
<dbReference type="AlphaFoldDB" id="A0A5C6ZJP0"/>
<evidence type="ECO:0000259" key="2">
    <source>
        <dbReference type="PROSITE" id="PS51192"/>
    </source>
</evidence>
<dbReference type="GO" id="GO:0003677">
    <property type="term" value="F:DNA binding"/>
    <property type="evidence" value="ECO:0007669"/>
    <property type="project" value="UniProtKB-KW"/>
</dbReference>
<dbReference type="PANTHER" id="PTHR42927">
    <property type="entry name" value="HELICASE SUPERFAMILY 1 AND 2 DOMAIN-CONTAINING PROTEIN"/>
    <property type="match status" value="1"/>
</dbReference>
<dbReference type="OrthoDB" id="9758243at2"/>
<dbReference type="Pfam" id="PF04313">
    <property type="entry name" value="HSDR_N"/>
    <property type="match status" value="1"/>
</dbReference>
<evidence type="ECO:0000313" key="3">
    <source>
        <dbReference type="EMBL" id="TXD88860.1"/>
    </source>
</evidence>
<feature type="region of interest" description="Disordered" evidence="1">
    <location>
        <begin position="888"/>
        <end position="910"/>
    </location>
</feature>
<proteinExistence type="predicted"/>
<evidence type="ECO:0000313" key="4">
    <source>
        <dbReference type="Proteomes" id="UP000321578"/>
    </source>
</evidence>
<dbReference type="EMBL" id="VORO01000011">
    <property type="protein sequence ID" value="TXD88860.1"/>
    <property type="molecule type" value="Genomic_DNA"/>
</dbReference>
<dbReference type="PROSITE" id="PS51192">
    <property type="entry name" value="HELICASE_ATP_BIND_1"/>
    <property type="match status" value="1"/>
</dbReference>
<keyword evidence="3" id="KW-0255">Endonuclease</keyword>
<dbReference type="PANTHER" id="PTHR42927:SF1">
    <property type="entry name" value="HELICASE SUPERFAMILY 1 AND 2 DOMAIN-CONTAINING PROTEIN"/>
    <property type="match status" value="1"/>
</dbReference>
<name>A0A5C6ZJP0_9FLAO</name>
<dbReference type="InterPro" id="IPR040980">
    <property type="entry name" value="SWI2_SNF2"/>
</dbReference>
<gene>
    <name evidence="3" type="ORF">ESY86_11545</name>
</gene>
<comment type="caution">
    <text evidence="3">The sequence shown here is derived from an EMBL/GenBank/DDBJ whole genome shotgun (WGS) entry which is preliminary data.</text>
</comment>
<organism evidence="3 4">
    <name type="scientific">Subsaximicrobium wynnwilliamsii</name>
    <dbReference type="NCBI Taxonomy" id="291179"/>
    <lineage>
        <taxon>Bacteria</taxon>
        <taxon>Pseudomonadati</taxon>
        <taxon>Bacteroidota</taxon>
        <taxon>Flavobacteriia</taxon>
        <taxon>Flavobacteriales</taxon>
        <taxon>Flavobacteriaceae</taxon>
        <taxon>Subsaximicrobium</taxon>
    </lineage>
</organism>
<dbReference type="Gene3D" id="3.90.1570.50">
    <property type="match status" value="1"/>
</dbReference>
<dbReference type="InterPro" id="IPR007409">
    <property type="entry name" value="Restrct_endonuc_type1_HsdR_N"/>
</dbReference>
<keyword evidence="4" id="KW-1185">Reference proteome</keyword>
<dbReference type="GO" id="GO:0009035">
    <property type="term" value="F:type I site-specific deoxyribonuclease activity"/>
    <property type="evidence" value="ECO:0007669"/>
    <property type="project" value="UniProtKB-EC"/>
</dbReference>
<dbReference type="Proteomes" id="UP000321578">
    <property type="component" value="Unassembled WGS sequence"/>
</dbReference>
<evidence type="ECO:0000256" key="1">
    <source>
        <dbReference type="SAM" id="MobiDB-lite"/>
    </source>
</evidence>
<protein>
    <submittedName>
        <fullName evidence="3">Type I restriction endonuclease subunit R</fullName>
    </submittedName>
</protein>
<keyword evidence="3" id="KW-0540">Nuclease</keyword>